<accession>Q4WVD3</accession>
<dbReference type="HOGENOM" id="CLU_003560_1_0_1"/>
<dbReference type="EMBL" id="AAHF01000003">
    <property type="protein sequence ID" value="EAL91443.1"/>
    <property type="molecule type" value="Genomic_DNA"/>
</dbReference>
<dbReference type="KEGG" id="afm:AFUA_5G11690"/>
<organism evidence="1 2">
    <name type="scientific">Aspergillus fumigatus (strain ATCC MYA-4609 / CBS 101355 / FGSC A1100 / Af293)</name>
    <name type="common">Neosartorya fumigata</name>
    <dbReference type="NCBI Taxonomy" id="330879"/>
    <lineage>
        <taxon>Eukaryota</taxon>
        <taxon>Fungi</taxon>
        <taxon>Dikarya</taxon>
        <taxon>Ascomycota</taxon>
        <taxon>Pezizomycotina</taxon>
        <taxon>Eurotiomycetes</taxon>
        <taxon>Eurotiomycetidae</taxon>
        <taxon>Eurotiales</taxon>
        <taxon>Aspergillaceae</taxon>
        <taxon>Aspergillus</taxon>
        <taxon>Aspergillus subgen. Fumigati</taxon>
    </lineage>
</organism>
<comment type="caution">
    <text evidence="1">The sequence shown here is derived from an EMBL/GenBank/DDBJ whole genome shotgun (WGS) entry which is preliminary data.</text>
</comment>
<dbReference type="InterPro" id="IPR053239">
    <property type="entry name" value="Dual_spec_PTase"/>
</dbReference>
<dbReference type="OMA" id="NKPYSRQ"/>
<dbReference type="Proteomes" id="UP000002530">
    <property type="component" value="Unassembled WGS sequence"/>
</dbReference>
<dbReference type="PANTHER" id="PTHR47550">
    <property type="entry name" value="DUAL SPECIFICITY PROTEIN PHOSPHATASE PPS1"/>
    <property type="match status" value="1"/>
</dbReference>
<dbReference type="InParanoid" id="Q4WVD3"/>
<dbReference type="GO" id="GO:0008138">
    <property type="term" value="F:protein tyrosine/serine/threonine phosphatase activity"/>
    <property type="evidence" value="ECO:0000318"/>
    <property type="project" value="GO_Central"/>
</dbReference>
<dbReference type="OrthoDB" id="273181at2759"/>
<dbReference type="FunFam" id="3.90.190.10:FF:000202">
    <property type="entry name" value="Protein tyrosine phosphatase Pps1, putative"/>
    <property type="match status" value="1"/>
</dbReference>
<dbReference type="STRING" id="330879.Q4WVD3"/>
<gene>
    <name evidence="1" type="ORF">AFUA_5G11690</name>
</gene>
<dbReference type="GO" id="GO:0033260">
    <property type="term" value="P:nuclear DNA replication"/>
    <property type="evidence" value="ECO:0000318"/>
    <property type="project" value="GO_Central"/>
</dbReference>
<dbReference type="AlphaFoldDB" id="Q4WVD3"/>
<reference evidence="1 2" key="1">
    <citation type="journal article" date="2005" name="Nature">
        <title>Genomic sequence of the pathogenic and allergenic filamentous fungus Aspergillus fumigatus.</title>
        <authorList>
            <person name="Nierman W.C."/>
            <person name="Pain A."/>
            <person name="Anderson M.J."/>
            <person name="Wortman J.R."/>
            <person name="Kim H.S."/>
            <person name="Arroyo J."/>
            <person name="Berriman M."/>
            <person name="Abe K."/>
            <person name="Archer D.B."/>
            <person name="Bermejo C."/>
            <person name="Bennett J."/>
            <person name="Bowyer P."/>
            <person name="Chen D."/>
            <person name="Collins M."/>
            <person name="Coulsen R."/>
            <person name="Davies R."/>
            <person name="Dyer P.S."/>
            <person name="Farman M."/>
            <person name="Fedorova N."/>
            <person name="Fedorova N."/>
            <person name="Feldblyum T.V."/>
            <person name="Fischer R."/>
            <person name="Fosker N."/>
            <person name="Fraser A."/>
            <person name="Garcia J.L."/>
            <person name="Garcia M.J."/>
            <person name="Goble A."/>
            <person name="Goldman G.H."/>
            <person name="Gomi K."/>
            <person name="Griffith-Jones S."/>
            <person name="Gwilliam R."/>
            <person name="Haas B."/>
            <person name="Haas H."/>
            <person name="Harris D."/>
            <person name="Horiuchi H."/>
            <person name="Huang J."/>
            <person name="Humphray S."/>
            <person name="Jimenez J."/>
            <person name="Keller N."/>
            <person name="Khouri H."/>
            <person name="Kitamoto K."/>
            <person name="Kobayashi T."/>
            <person name="Konzack S."/>
            <person name="Kulkarni R."/>
            <person name="Kumagai T."/>
            <person name="Lafon A."/>
            <person name="Latge J.P."/>
            <person name="Li W."/>
            <person name="Lord A."/>
            <person name="Lu C."/>
            <person name="Majoros W.H."/>
            <person name="May G.S."/>
            <person name="Miller B.L."/>
            <person name="Mohamoud Y."/>
            <person name="Molina M."/>
            <person name="Monod M."/>
            <person name="Mouyna I."/>
            <person name="Mulligan S."/>
            <person name="Murphy L."/>
            <person name="O'Neil S."/>
            <person name="Paulsen I."/>
            <person name="Penalva M.A."/>
            <person name="Pertea M."/>
            <person name="Price C."/>
            <person name="Pritchard B.L."/>
            <person name="Quail M.A."/>
            <person name="Rabbinowitsch E."/>
            <person name="Rawlins N."/>
            <person name="Rajandream M.A."/>
            <person name="Reichard U."/>
            <person name="Renauld H."/>
            <person name="Robson G.D."/>
            <person name="Rodriguez de Cordoba S."/>
            <person name="Rodriguez-Pena J.M."/>
            <person name="Ronning C.M."/>
            <person name="Rutter S."/>
            <person name="Salzberg S.L."/>
            <person name="Sanchez M."/>
            <person name="Sanchez-Ferrero J.C."/>
            <person name="Saunders D."/>
            <person name="Seeger K."/>
            <person name="Squares R."/>
            <person name="Squares S."/>
            <person name="Takeuchi M."/>
            <person name="Tekaia F."/>
            <person name="Turner G."/>
            <person name="Vazquez de Aldana C.R."/>
            <person name="Weidman J."/>
            <person name="White O."/>
            <person name="Woodward J."/>
            <person name="Yu J.H."/>
            <person name="Fraser C."/>
            <person name="Galagan J.E."/>
            <person name="Asai K."/>
            <person name="Machida M."/>
            <person name="Hall N."/>
            <person name="Barrell B."/>
            <person name="Denning D.W."/>
        </authorList>
    </citation>
    <scope>NUCLEOTIDE SEQUENCE [LARGE SCALE GENOMIC DNA]</scope>
    <source>
        <strain evidence="1 2">Af293</strain>
    </source>
</reference>
<dbReference type="eggNOG" id="KOG1716">
    <property type="taxonomic scope" value="Eukaryota"/>
</dbReference>
<name>Q4WVD3_ASPFU</name>
<dbReference type="Gene3D" id="3.90.190.10">
    <property type="entry name" value="Protein tyrosine phosphatase superfamily"/>
    <property type="match status" value="2"/>
</dbReference>
<dbReference type="GO" id="GO:0005634">
    <property type="term" value="C:nucleus"/>
    <property type="evidence" value="ECO:0007669"/>
    <property type="project" value="GOC"/>
</dbReference>
<evidence type="ECO:0000313" key="1">
    <source>
        <dbReference type="EMBL" id="EAL91443.1"/>
    </source>
</evidence>
<dbReference type="InterPro" id="IPR029021">
    <property type="entry name" value="Prot-tyrosine_phosphatase-like"/>
</dbReference>
<dbReference type="SUPFAM" id="SSF52799">
    <property type="entry name" value="(Phosphotyrosine protein) phosphatases II"/>
    <property type="match status" value="2"/>
</dbReference>
<sequence length="551" mass="61826">MATVLVQQTLRHATPPPAGISSSLNLTRTPSPVPNKHLPVCPPGTSTAALRTAVQSTKEDKKVTSLLYPPDTFLRVNKSPSIYSIDIVTLAAALDYWASQPLPDPSQVFPWLHGLHPENHLQLGFFTNRRRSLRRIPQCWRGITIVKVGGDLSTSRLKGAVSPSEILAPSGWDFIPSDPKEGFSVRNFQIQTPKLATLSDIVVYGQDGVHKKQLLEVAEKIATAQYRWRNKNDPDGLLPTYHTFILSIHWERLEMCEMTKASEISKNVWQGPTPDYILQCGSGDSVHVEDFDLLIETSDLASIPGPRYLAKLNRQLDDDDGPLRLEFPSSGSLVVPSAETREIDDLVSTVRWIYYLANPDEPESPTDVGGDIAMTPLQRKPRRILIHCPDGYTESSLLVIAYLMFAEGIPAHEAWLRLHCDRKRNFFAYPSDVTFLSTIQTRLLHESPATHSESLSSVPDPPWFRYCDGSLPSRILPYMYLGNLGHANNPEMLWALGIRRILSIGESVSWRDFDIARMGPENVMHITQVQDNGIDPLTQEFDRCLEFISEF</sequence>
<proteinExistence type="predicted"/>
<dbReference type="PANTHER" id="PTHR47550:SF1">
    <property type="entry name" value="DUAL SPECIFICITY PROTEIN PHOSPHATASE PPS1"/>
    <property type="match status" value="1"/>
</dbReference>
<protein>
    <submittedName>
        <fullName evidence="1">Protein tyrosine phosphatase Pps1, putative</fullName>
    </submittedName>
</protein>
<evidence type="ECO:0000313" key="2">
    <source>
        <dbReference type="Proteomes" id="UP000002530"/>
    </source>
</evidence>
<keyword evidence="2" id="KW-1185">Reference proteome</keyword>